<name>A0A090LIA7_STRRB</name>
<reference evidence="2 3" key="1">
    <citation type="submission" date="2014-09" db="EMBL/GenBank/DDBJ databases">
        <authorList>
            <person name="Martin A.A."/>
        </authorList>
    </citation>
    <scope>NUCLEOTIDE SEQUENCE</scope>
    <source>
        <strain evidence="3">ED321</strain>
        <strain evidence="2">ED321 Heterogonic</strain>
    </source>
</reference>
<dbReference type="Proteomes" id="UP000035682">
    <property type="component" value="Unplaced"/>
</dbReference>
<feature type="region of interest" description="Disordered" evidence="1">
    <location>
        <begin position="199"/>
        <end position="219"/>
    </location>
</feature>
<evidence type="ECO:0000313" key="2">
    <source>
        <dbReference type="EMBL" id="CEF69487.1"/>
    </source>
</evidence>
<feature type="compositionally biased region" description="Polar residues" evidence="1">
    <location>
        <begin position="160"/>
        <end position="172"/>
    </location>
</feature>
<dbReference type="WBParaSite" id="SRAE_2000413600.1">
    <property type="protein sequence ID" value="SRAE_2000413600.1"/>
    <property type="gene ID" value="WBGene00264364"/>
</dbReference>
<evidence type="ECO:0000313" key="3">
    <source>
        <dbReference type="Proteomes" id="UP000035682"/>
    </source>
</evidence>
<proteinExistence type="predicted"/>
<reference evidence="4" key="2">
    <citation type="submission" date="2020-12" db="UniProtKB">
        <authorList>
            <consortium name="WormBaseParasite"/>
        </authorList>
    </citation>
    <scope>IDENTIFICATION</scope>
</reference>
<dbReference type="RefSeq" id="XP_024508687.1">
    <property type="nucleotide sequence ID" value="XM_024642969.1"/>
</dbReference>
<sequence length="219" mass="25183">MNIPTKDKNIIESRYQYNVGPSNSQLFRTSRRSIDVSTIDEERRKKIEEKISVDMMRRLTPFDNRELVDFVGWLNTKDHTPKTTIFRTDRGNSIPEERLLTRNNEYYYPLNHQSLSNKSSHSSIDNSSGIVSLTKGKGSGDSRKNSQNFSSFEKKKFRASSITGGRSTNNNYAMISKKNSLQNNNNSMDGMKDRRKSLANFRSKSTNRRVSDAPVRNLL</sequence>
<protein>
    <submittedName>
        <fullName evidence="2 4">Uncharacterized protein</fullName>
    </submittedName>
</protein>
<dbReference type="EMBL" id="LN609529">
    <property type="protein sequence ID" value="CEF69487.1"/>
    <property type="molecule type" value="Genomic_DNA"/>
</dbReference>
<feature type="compositionally biased region" description="Low complexity" evidence="1">
    <location>
        <begin position="115"/>
        <end position="133"/>
    </location>
</feature>
<evidence type="ECO:0000256" key="1">
    <source>
        <dbReference type="SAM" id="MobiDB-lite"/>
    </source>
</evidence>
<evidence type="ECO:0000313" key="5">
    <source>
        <dbReference type="WormBase" id="SRAE_2000413600"/>
    </source>
</evidence>
<dbReference type="WormBase" id="SRAE_2000413600">
    <property type="protein sequence ID" value="SRP10919"/>
    <property type="gene ID" value="WBGene00264364"/>
</dbReference>
<dbReference type="AlphaFoldDB" id="A0A090LIA7"/>
<accession>A0A090LIA7</accession>
<organism evidence="2">
    <name type="scientific">Strongyloides ratti</name>
    <name type="common">Parasitic roundworm</name>
    <dbReference type="NCBI Taxonomy" id="34506"/>
    <lineage>
        <taxon>Eukaryota</taxon>
        <taxon>Metazoa</taxon>
        <taxon>Ecdysozoa</taxon>
        <taxon>Nematoda</taxon>
        <taxon>Chromadorea</taxon>
        <taxon>Rhabditida</taxon>
        <taxon>Tylenchina</taxon>
        <taxon>Panagrolaimomorpha</taxon>
        <taxon>Strongyloidoidea</taxon>
        <taxon>Strongyloididae</taxon>
        <taxon>Strongyloides</taxon>
    </lineage>
</organism>
<gene>
    <name evidence="2 4 5" type="ORF">SRAE_2000413600</name>
</gene>
<dbReference type="GeneID" id="36381857"/>
<keyword evidence="3" id="KW-1185">Reference proteome</keyword>
<dbReference type="CTD" id="36381857"/>
<feature type="region of interest" description="Disordered" evidence="1">
    <location>
        <begin position="115"/>
        <end position="172"/>
    </location>
</feature>
<evidence type="ECO:0000313" key="4">
    <source>
        <dbReference type="WBParaSite" id="SRAE_2000413600.1"/>
    </source>
</evidence>